<dbReference type="Proteomes" id="UP000608071">
    <property type="component" value="Unassembled WGS sequence"/>
</dbReference>
<proteinExistence type="predicted"/>
<sequence>MREHIVNVYTVNELDESALNTALEYFQNDDFYPSVEEHRETIKAFEDLFPISVGEWYYNSLHGIDFRFTEDNDIENLSGIRLATYIYNNYGDRLFKGKYYSTIGKYIEGTYTYKHRYSNVILHNSCVLTGYYMDDNILEPVYRFLKNSDKDTNFKDLMHKCLTSFQESIDSDYEHYYSLENFKDMSINNEWEYTANGKTFTH</sequence>
<evidence type="ECO:0000313" key="2">
    <source>
        <dbReference type="Proteomes" id="UP000608071"/>
    </source>
</evidence>
<accession>A0ABR8T473</accession>
<gene>
    <name evidence="1" type="ORF">H9647_19895</name>
</gene>
<reference evidence="1 2" key="1">
    <citation type="submission" date="2020-08" db="EMBL/GenBank/DDBJ databases">
        <title>A Genomic Blueprint of the Chicken Gut Microbiome.</title>
        <authorList>
            <person name="Gilroy R."/>
            <person name="Ravi A."/>
            <person name="Getino M."/>
            <person name="Pursley I."/>
            <person name="Horton D.L."/>
            <person name="Alikhan N.-F."/>
            <person name="Baker D."/>
            <person name="Gharbi K."/>
            <person name="Hall N."/>
            <person name="Watson M."/>
            <person name="Adriaenssens E.M."/>
            <person name="Foster-Nyarko E."/>
            <person name="Jarju S."/>
            <person name="Secka A."/>
            <person name="Antonio M."/>
            <person name="Oren A."/>
            <person name="Chaudhuri R."/>
            <person name="La Ragione R.M."/>
            <person name="Hildebrand F."/>
            <person name="Pallen M.J."/>
        </authorList>
    </citation>
    <scope>NUCLEOTIDE SEQUENCE [LARGE SCALE GENOMIC DNA]</scope>
    <source>
        <strain evidence="1 2">Sa2BVA9</strain>
    </source>
</reference>
<organism evidence="1 2">
    <name type="scientific">Paenibacillus gallinarum</name>
    <dbReference type="NCBI Taxonomy" id="2762232"/>
    <lineage>
        <taxon>Bacteria</taxon>
        <taxon>Bacillati</taxon>
        <taxon>Bacillota</taxon>
        <taxon>Bacilli</taxon>
        <taxon>Bacillales</taxon>
        <taxon>Paenibacillaceae</taxon>
        <taxon>Paenibacillus</taxon>
    </lineage>
</organism>
<protein>
    <submittedName>
        <fullName evidence="1">Uncharacterized protein</fullName>
    </submittedName>
</protein>
<keyword evidence="2" id="KW-1185">Reference proteome</keyword>
<comment type="caution">
    <text evidence="1">The sequence shown here is derived from an EMBL/GenBank/DDBJ whole genome shotgun (WGS) entry which is preliminary data.</text>
</comment>
<evidence type="ECO:0000313" key="1">
    <source>
        <dbReference type="EMBL" id="MBD7970333.1"/>
    </source>
</evidence>
<dbReference type="EMBL" id="JACSQL010000011">
    <property type="protein sequence ID" value="MBD7970333.1"/>
    <property type="molecule type" value="Genomic_DNA"/>
</dbReference>
<dbReference type="RefSeq" id="WP_191803316.1">
    <property type="nucleotide sequence ID" value="NZ_JACSQL010000011.1"/>
</dbReference>
<name>A0ABR8T473_9BACL</name>